<keyword evidence="3" id="KW-0732">Signal</keyword>
<keyword evidence="2" id="KW-0812">Transmembrane</keyword>
<feature type="region of interest" description="Disordered" evidence="1">
    <location>
        <begin position="211"/>
        <end position="230"/>
    </location>
</feature>
<feature type="signal peptide" evidence="3">
    <location>
        <begin position="1"/>
        <end position="22"/>
    </location>
</feature>
<evidence type="ECO:0000313" key="4">
    <source>
        <dbReference type="EMBL" id="JAB55432.1"/>
    </source>
</evidence>
<dbReference type="AlphaFoldDB" id="U5ETC5"/>
<sequence length="482" mass="53406">MTLYRWTHWFWITLFGVITIECTPLGSVDTFSTSKLSPKGDENSNNKITYLKRGGELNSKLNPAAAIPILIVSSTSTTTTTTTLAPDVDGIYAGPSQHNDQPIFDNTKDVDDIYAGGSINLAEDADGEDRTKLTNQKKDTTTTDVIQQNNFTRFNKNDTIFTRNSQNITTLKLKNYQNSNKDSERLQAQIMRDNRTPKIPDMGEKLVNTLRKQQDQQPPDQLINTTTDSIQTTSDIVTNNSSDQHSPSPVDTTTESNDTLSEHNNNSSRRSNSDNSSNNNSSNSNHSDNISDNNNDNFVTTISPDFNPNNSNSIARTGKILTSEFHDDDSLLSASSSSLQSVANSNLSNFISKAIAFTTQHHQEGIDDDDHPLDDEDTTNERRVFVVNHNNLNVGAISGICLASLGLLSGISAAGIIVYRRYIYLNKPQTLSEPDSSGYIDDSTIRDNSDEMYSLDNDSFLNSLEAMTIQNYWTDNVKHTKL</sequence>
<evidence type="ECO:0000256" key="3">
    <source>
        <dbReference type="SAM" id="SignalP"/>
    </source>
</evidence>
<keyword evidence="2" id="KW-1133">Transmembrane helix</keyword>
<evidence type="ECO:0000256" key="2">
    <source>
        <dbReference type="SAM" id="Phobius"/>
    </source>
</evidence>
<feature type="chain" id="PRO_5004659720" evidence="3">
    <location>
        <begin position="23"/>
        <end position="482"/>
    </location>
</feature>
<proteinExistence type="evidence at transcript level"/>
<feature type="compositionally biased region" description="Polar residues" evidence="1">
    <location>
        <begin position="215"/>
        <end position="224"/>
    </location>
</feature>
<organism evidence="4">
    <name type="scientific">Corethrella appendiculata</name>
    <dbReference type="NCBI Taxonomy" id="1370023"/>
    <lineage>
        <taxon>Eukaryota</taxon>
        <taxon>Metazoa</taxon>
        <taxon>Ecdysozoa</taxon>
        <taxon>Arthropoda</taxon>
        <taxon>Hexapoda</taxon>
        <taxon>Insecta</taxon>
        <taxon>Pterygota</taxon>
        <taxon>Neoptera</taxon>
        <taxon>Endopterygota</taxon>
        <taxon>Diptera</taxon>
        <taxon>Nematocera</taxon>
        <taxon>Culicoidea</taxon>
        <taxon>Chaoboridae</taxon>
        <taxon>Corethrella</taxon>
    </lineage>
</organism>
<name>U5ETC5_9DIPT</name>
<reference evidence="4" key="1">
    <citation type="journal article" date="2014" name="Insect Biochem. Mol. Biol.">
        <title>An insight into the sialome of the frog biting fly, Corethrella appendiculata.</title>
        <authorList>
            <person name="Ribeiro J.M.C."/>
            <person name="Chagas A.C."/>
            <person name="Pham V.M."/>
            <person name="Lounibos L.P."/>
            <person name="Calvo E."/>
        </authorList>
    </citation>
    <scope>NUCLEOTIDE SEQUENCE</scope>
    <source>
        <tissue evidence="4">Salivary glands</tissue>
    </source>
</reference>
<feature type="compositionally biased region" description="Polar residues" evidence="1">
    <location>
        <begin position="298"/>
        <end position="310"/>
    </location>
</feature>
<feature type="transmembrane region" description="Helical" evidence="2">
    <location>
        <begin position="396"/>
        <end position="419"/>
    </location>
</feature>
<evidence type="ECO:0000256" key="1">
    <source>
        <dbReference type="SAM" id="MobiDB-lite"/>
    </source>
</evidence>
<dbReference type="EMBL" id="GANO01004439">
    <property type="protein sequence ID" value="JAB55432.1"/>
    <property type="molecule type" value="mRNA"/>
</dbReference>
<feature type="compositionally biased region" description="Low complexity" evidence="1">
    <location>
        <begin position="263"/>
        <end position="297"/>
    </location>
</feature>
<feature type="compositionally biased region" description="Polar residues" evidence="1">
    <location>
        <begin position="239"/>
        <end position="259"/>
    </location>
</feature>
<accession>U5ETC5</accession>
<protein>
    <submittedName>
        <fullName evidence="4">Uncharacterized protein</fullName>
    </submittedName>
</protein>
<feature type="region of interest" description="Disordered" evidence="1">
    <location>
        <begin position="236"/>
        <end position="310"/>
    </location>
</feature>
<keyword evidence="2" id="KW-0472">Membrane</keyword>